<name>A0A848KH29_9NOCA</name>
<proteinExistence type="predicted"/>
<dbReference type="SUPFAM" id="SSF52317">
    <property type="entry name" value="Class I glutamine amidotransferase-like"/>
    <property type="match status" value="1"/>
</dbReference>
<evidence type="ECO:0000256" key="1">
    <source>
        <dbReference type="ARBA" id="ARBA00023015"/>
    </source>
</evidence>
<dbReference type="Gene3D" id="3.40.50.880">
    <property type="match status" value="1"/>
</dbReference>
<dbReference type="RefSeq" id="WP_169589623.1">
    <property type="nucleotide sequence ID" value="NZ_VCQU01000006.1"/>
</dbReference>
<accession>A0A848KH29</accession>
<dbReference type="InterPro" id="IPR018060">
    <property type="entry name" value="HTH_AraC"/>
</dbReference>
<reference evidence="5 6" key="1">
    <citation type="submission" date="2019-05" db="EMBL/GenBank/DDBJ databases">
        <authorList>
            <person name="Lee S.D."/>
        </authorList>
    </citation>
    <scope>NUCLEOTIDE SEQUENCE [LARGE SCALE GENOMIC DNA]</scope>
    <source>
        <strain evidence="5 6">YC2-7</strain>
    </source>
</reference>
<dbReference type="PANTHER" id="PTHR43130">
    <property type="entry name" value="ARAC-FAMILY TRANSCRIPTIONAL REGULATOR"/>
    <property type="match status" value="1"/>
</dbReference>
<evidence type="ECO:0000256" key="2">
    <source>
        <dbReference type="ARBA" id="ARBA00023125"/>
    </source>
</evidence>
<keyword evidence="6" id="KW-1185">Reference proteome</keyword>
<organism evidence="5 6">
    <name type="scientific">Antrihabitans stalactiti</name>
    <dbReference type="NCBI Taxonomy" id="2584121"/>
    <lineage>
        <taxon>Bacteria</taxon>
        <taxon>Bacillati</taxon>
        <taxon>Actinomycetota</taxon>
        <taxon>Actinomycetes</taxon>
        <taxon>Mycobacteriales</taxon>
        <taxon>Nocardiaceae</taxon>
        <taxon>Antrihabitans</taxon>
    </lineage>
</organism>
<keyword evidence="1" id="KW-0805">Transcription regulation</keyword>
<keyword evidence="2" id="KW-0238">DNA-binding</keyword>
<comment type="caution">
    <text evidence="5">The sequence shown here is derived from an EMBL/GenBank/DDBJ whole genome shotgun (WGS) entry which is preliminary data.</text>
</comment>
<dbReference type="InterPro" id="IPR029062">
    <property type="entry name" value="Class_I_gatase-like"/>
</dbReference>
<dbReference type="InterPro" id="IPR009057">
    <property type="entry name" value="Homeodomain-like_sf"/>
</dbReference>
<dbReference type="InterPro" id="IPR018062">
    <property type="entry name" value="HTH_AraC-typ_CS"/>
</dbReference>
<evidence type="ECO:0000259" key="4">
    <source>
        <dbReference type="PROSITE" id="PS01124"/>
    </source>
</evidence>
<dbReference type="InterPro" id="IPR052158">
    <property type="entry name" value="INH-QAR"/>
</dbReference>
<dbReference type="SMART" id="SM00342">
    <property type="entry name" value="HTH_ARAC"/>
    <property type="match status" value="1"/>
</dbReference>
<dbReference type="Pfam" id="PF01965">
    <property type="entry name" value="DJ-1_PfpI"/>
    <property type="match status" value="1"/>
</dbReference>
<keyword evidence="3" id="KW-0804">Transcription</keyword>
<evidence type="ECO:0000313" key="6">
    <source>
        <dbReference type="Proteomes" id="UP000535543"/>
    </source>
</evidence>
<dbReference type="SUPFAM" id="SSF46689">
    <property type="entry name" value="Homeodomain-like"/>
    <property type="match status" value="2"/>
</dbReference>
<dbReference type="GO" id="GO:0003700">
    <property type="term" value="F:DNA-binding transcription factor activity"/>
    <property type="evidence" value="ECO:0007669"/>
    <property type="project" value="InterPro"/>
</dbReference>
<dbReference type="PANTHER" id="PTHR43130:SF3">
    <property type="entry name" value="HTH-TYPE TRANSCRIPTIONAL REGULATOR RV1931C"/>
    <property type="match status" value="1"/>
</dbReference>
<reference evidence="5 6" key="2">
    <citation type="submission" date="2020-06" db="EMBL/GenBank/DDBJ databases">
        <title>Antribacter stalactiti gen. nov., sp. nov., a new member of the family Nacardiaceae isolated from a cave.</title>
        <authorList>
            <person name="Kim I.S."/>
        </authorList>
    </citation>
    <scope>NUCLEOTIDE SEQUENCE [LARGE SCALE GENOMIC DNA]</scope>
    <source>
        <strain evidence="5 6">YC2-7</strain>
    </source>
</reference>
<dbReference type="EMBL" id="VCQU01000006">
    <property type="protein sequence ID" value="NMN97076.1"/>
    <property type="molecule type" value="Genomic_DNA"/>
</dbReference>
<dbReference type="PROSITE" id="PS01124">
    <property type="entry name" value="HTH_ARAC_FAMILY_2"/>
    <property type="match status" value="1"/>
</dbReference>
<gene>
    <name evidence="5" type="ORF">FGL95_18715</name>
</gene>
<dbReference type="GO" id="GO:0043565">
    <property type="term" value="F:sequence-specific DNA binding"/>
    <property type="evidence" value="ECO:0007669"/>
    <property type="project" value="InterPro"/>
</dbReference>
<dbReference type="PROSITE" id="PS00041">
    <property type="entry name" value="HTH_ARAC_FAMILY_1"/>
    <property type="match status" value="1"/>
</dbReference>
<evidence type="ECO:0000313" key="5">
    <source>
        <dbReference type="EMBL" id="NMN97076.1"/>
    </source>
</evidence>
<protein>
    <submittedName>
        <fullName evidence="5">Helix-turn-helix domain-containing protein</fullName>
    </submittedName>
</protein>
<evidence type="ECO:0000256" key="3">
    <source>
        <dbReference type="ARBA" id="ARBA00023163"/>
    </source>
</evidence>
<dbReference type="AlphaFoldDB" id="A0A848KH29"/>
<sequence>MTRRVGVLAFEDVTLLDVTGPIEVLHTAGTYESVLVSPHGGPITTSSKITLDTTAAADAGPFDTVVVPGSDYLVDHGVDDSLLGAANTLAANATRVASVCTGAFVLAELGLLDGHRATTHWRRTRTLAHRYPRIDVVPDALHVSDGRYLTSAGISAGIDMALALVEHDDGPDAARAVARELVVYMQRPGGQSQFSAALRTPPTRNLALRTIIDAVHADPAGNHNAESLAAAAALSTRQVTRLFNSELGTTPGRWIERVRLDQAQQLILNGHTITAAASRSGLGSDESLRRAFARHLGLTPTEYKRRFTTTTTTSS</sequence>
<dbReference type="Gene3D" id="1.10.10.60">
    <property type="entry name" value="Homeodomain-like"/>
    <property type="match status" value="1"/>
</dbReference>
<dbReference type="InterPro" id="IPR002818">
    <property type="entry name" value="DJ-1/PfpI"/>
</dbReference>
<dbReference type="CDD" id="cd03137">
    <property type="entry name" value="GATase1_AraC_1"/>
    <property type="match status" value="1"/>
</dbReference>
<feature type="domain" description="HTH araC/xylS-type" evidence="4">
    <location>
        <begin position="209"/>
        <end position="306"/>
    </location>
</feature>
<dbReference type="Pfam" id="PF12833">
    <property type="entry name" value="HTH_18"/>
    <property type="match status" value="1"/>
</dbReference>
<dbReference type="Proteomes" id="UP000535543">
    <property type="component" value="Unassembled WGS sequence"/>
</dbReference>